<dbReference type="AlphaFoldDB" id="A0A5J5GFZ4"/>
<dbReference type="InterPro" id="IPR012967">
    <property type="entry name" value="COMT_dimerisation"/>
</dbReference>
<dbReference type="Gene3D" id="1.10.287.1350">
    <property type="match status" value="1"/>
</dbReference>
<dbReference type="PANTHER" id="PTHR43712:SF2">
    <property type="entry name" value="O-METHYLTRANSFERASE CICE"/>
    <property type="match status" value="1"/>
</dbReference>
<feature type="domain" description="O-methyltransferase dimerisation" evidence="5">
    <location>
        <begin position="36"/>
        <end position="99"/>
    </location>
</feature>
<dbReference type="SUPFAM" id="SSF53335">
    <property type="entry name" value="S-adenosyl-L-methionine-dependent methyltransferases"/>
    <property type="match status" value="1"/>
</dbReference>
<keyword evidence="3" id="KW-0949">S-adenosyl-L-methionine</keyword>
<proteinExistence type="predicted"/>
<evidence type="ECO:0000256" key="1">
    <source>
        <dbReference type="ARBA" id="ARBA00022603"/>
    </source>
</evidence>
<evidence type="ECO:0000313" key="7">
    <source>
        <dbReference type="Proteomes" id="UP000326554"/>
    </source>
</evidence>
<keyword evidence="1 6" id="KW-0489">Methyltransferase</keyword>
<dbReference type="InterPro" id="IPR036390">
    <property type="entry name" value="WH_DNA-bd_sf"/>
</dbReference>
<dbReference type="GO" id="GO:0008171">
    <property type="term" value="F:O-methyltransferase activity"/>
    <property type="evidence" value="ECO:0007669"/>
    <property type="project" value="InterPro"/>
</dbReference>
<evidence type="ECO:0000259" key="5">
    <source>
        <dbReference type="Pfam" id="PF08100"/>
    </source>
</evidence>
<dbReference type="Gene3D" id="1.10.10.10">
    <property type="entry name" value="Winged helix-like DNA-binding domain superfamily/Winged helix DNA-binding domain"/>
    <property type="match status" value="1"/>
</dbReference>
<dbReference type="GO" id="GO:0032259">
    <property type="term" value="P:methylation"/>
    <property type="evidence" value="ECO:0007669"/>
    <property type="project" value="UniProtKB-KW"/>
</dbReference>
<dbReference type="Pfam" id="PF08100">
    <property type="entry name" value="Dimerisation"/>
    <property type="match status" value="1"/>
</dbReference>
<dbReference type="GO" id="GO:0046983">
    <property type="term" value="F:protein dimerization activity"/>
    <property type="evidence" value="ECO:0007669"/>
    <property type="project" value="InterPro"/>
</dbReference>
<gene>
    <name evidence="6" type="ORF">F3S47_13810</name>
</gene>
<dbReference type="InterPro" id="IPR029063">
    <property type="entry name" value="SAM-dependent_MTases_sf"/>
</dbReference>
<keyword evidence="7" id="KW-1185">Reference proteome</keyword>
<dbReference type="InterPro" id="IPR016461">
    <property type="entry name" value="COMT-like"/>
</dbReference>
<keyword evidence="2 6" id="KW-0808">Transferase</keyword>
<dbReference type="Gene3D" id="3.40.50.150">
    <property type="entry name" value="Vaccinia Virus protein VP39"/>
    <property type="match status" value="1"/>
</dbReference>
<evidence type="ECO:0000256" key="2">
    <source>
        <dbReference type="ARBA" id="ARBA00022679"/>
    </source>
</evidence>
<evidence type="ECO:0000259" key="4">
    <source>
        <dbReference type="Pfam" id="PF00891"/>
    </source>
</evidence>
<accession>A0A5J5GFZ4</accession>
<sequence length="351" mass="37803">MGWVQRLAGSRRFQSLSMRIPGLRRIARREGEAIFDLVAGFCHSQVLMALVDLGLLQRLGEGPAEAAQLSRVSGVPAERLEVLLRSAISLGLFHRRGGTLHLTARGAALAAVPGLTEMISHHRLLYRDLEDPAAFFRGETEPELAGFWPYVFGAGAAEDPAQAAAYSRLMTESQALVAEDTLALCDFGSARRLMDVGGGAGAFLSEVATRYPDLPLTLFDLPAVAPAAESRLGTRVRICSGSFRNDSLPSGADVVTLIRVLYDHSDETVRALLGRVHAALPDGGRLVVSEPMAGSRAGDAYFSLYCMAMRTGRVRSPSEIRSLMAEAGFAPVRPRSRRPFVTTVVEGVRNS</sequence>
<dbReference type="PROSITE" id="PS51683">
    <property type="entry name" value="SAM_OMT_II"/>
    <property type="match status" value="1"/>
</dbReference>
<dbReference type="CDD" id="cd02440">
    <property type="entry name" value="AdoMet_MTases"/>
    <property type="match status" value="1"/>
</dbReference>
<dbReference type="InterPro" id="IPR001077">
    <property type="entry name" value="COMT_C"/>
</dbReference>
<comment type="caution">
    <text evidence="6">The sequence shown here is derived from an EMBL/GenBank/DDBJ whole genome shotgun (WGS) entry which is preliminary data.</text>
</comment>
<dbReference type="EMBL" id="VYQE01000004">
    <property type="protein sequence ID" value="KAA9007149.1"/>
    <property type="molecule type" value="Genomic_DNA"/>
</dbReference>
<dbReference type="InterPro" id="IPR036388">
    <property type="entry name" value="WH-like_DNA-bd_sf"/>
</dbReference>
<reference evidence="6 7" key="1">
    <citation type="submission" date="2019-09" db="EMBL/GenBank/DDBJ databases">
        <authorList>
            <person name="Park J.-S."/>
            <person name="Choi H.-J."/>
        </authorList>
    </citation>
    <scope>NUCLEOTIDE SEQUENCE [LARGE SCALE GENOMIC DNA]</scope>
    <source>
        <strain evidence="6 7">176SS1-4</strain>
    </source>
</reference>
<dbReference type="PANTHER" id="PTHR43712">
    <property type="entry name" value="PUTATIVE (AFU_ORTHOLOGUE AFUA_4G14580)-RELATED"/>
    <property type="match status" value="1"/>
</dbReference>
<organism evidence="6 7">
    <name type="scientific">Histidinibacterium aquaticum</name>
    <dbReference type="NCBI Taxonomy" id="2613962"/>
    <lineage>
        <taxon>Bacteria</taxon>
        <taxon>Pseudomonadati</taxon>
        <taxon>Pseudomonadota</taxon>
        <taxon>Alphaproteobacteria</taxon>
        <taxon>Rhodobacterales</taxon>
        <taxon>Paracoccaceae</taxon>
        <taxon>Histidinibacterium</taxon>
    </lineage>
</organism>
<protein>
    <submittedName>
        <fullName evidence="6">Methyltransferase domain-containing protein</fullName>
    </submittedName>
</protein>
<dbReference type="SUPFAM" id="SSF46785">
    <property type="entry name" value="Winged helix' DNA-binding domain"/>
    <property type="match status" value="1"/>
</dbReference>
<feature type="domain" description="O-methyltransferase C-terminal" evidence="4">
    <location>
        <begin position="126"/>
        <end position="330"/>
    </location>
</feature>
<dbReference type="Proteomes" id="UP000326554">
    <property type="component" value="Unassembled WGS sequence"/>
</dbReference>
<name>A0A5J5GFZ4_9RHOB</name>
<evidence type="ECO:0000256" key="3">
    <source>
        <dbReference type="ARBA" id="ARBA00022691"/>
    </source>
</evidence>
<evidence type="ECO:0000313" key="6">
    <source>
        <dbReference type="EMBL" id="KAA9007149.1"/>
    </source>
</evidence>
<dbReference type="Pfam" id="PF00891">
    <property type="entry name" value="Methyltransf_2"/>
    <property type="match status" value="1"/>
</dbReference>